<dbReference type="PANTHER" id="PTHR11910">
    <property type="entry name" value="ATP SYNTHASE DELTA CHAIN"/>
    <property type="match status" value="1"/>
</dbReference>
<dbReference type="InterPro" id="IPR026015">
    <property type="entry name" value="ATP_synth_OSCP/delta_N_sf"/>
</dbReference>
<keyword evidence="2 7" id="KW-0813">Transport</keyword>
<dbReference type="EMBL" id="JAGMVS010000038">
    <property type="protein sequence ID" value="MCM2436646.1"/>
    <property type="molecule type" value="Genomic_DNA"/>
</dbReference>
<evidence type="ECO:0000256" key="5">
    <source>
        <dbReference type="ARBA" id="ARBA00023136"/>
    </source>
</evidence>
<evidence type="ECO:0000256" key="6">
    <source>
        <dbReference type="ARBA" id="ARBA00023310"/>
    </source>
</evidence>
<dbReference type="InterPro" id="IPR000711">
    <property type="entry name" value="ATPase_OSCP/dsu"/>
</dbReference>
<keyword evidence="4 7" id="KW-0406">Ion transport</keyword>
<comment type="function">
    <text evidence="7">This protein is part of the stalk that links CF(0) to CF(1). It either transmits conformational changes from CF(0) to CF(1) or is implicated in proton conduction.</text>
</comment>
<comment type="subcellular location">
    <subcellularLocation>
        <location evidence="7">Cell membrane</location>
        <topology evidence="7">Peripheral membrane protein</topology>
    </subcellularLocation>
    <subcellularLocation>
        <location evidence="1">Membrane</location>
    </subcellularLocation>
</comment>
<dbReference type="Pfam" id="PF00213">
    <property type="entry name" value="OSCP"/>
    <property type="match status" value="1"/>
</dbReference>
<organism evidence="8 9">
    <name type="scientific">Periweissella beninensis</name>
    <dbReference type="NCBI Taxonomy" id="504936"/>
    <lineage>
        <taxon>Bacteria</taxon>
        <taxon>Bacillati</taxon>
        <taxon>Bacillota</taxon>
        <taxon>Bacilli</taxon>
        <taxon>Lactobacillales</taxon>
        <taxon>Lactobacillaceae</taxon>
        <taxon>Periweissella</taxon>
    </lineage>
</organism>
<keyword evidence="5 7" id="KW-0472">Membrane</keyword>
<sequence>MKLDQQTIAKRYSRALFELAIENQQTDEVMTDLKSLVIILKNNPDFITAIDSPNLPQVAKQQIIVALKQDAHKLVANLIQMVFDYNHFAALPAISVAFETLVNEQKQIIAANVVSAVELTVEQKQRLATEYAKRVGAKQVVINTTIDSSIIGGVIIESAGRIIDGSVATKIAKLKRMLVVK</sequence>
<evidence type="ECO:0000256" key="3">
    <source>
        <dbReference type="ARBA" id="ARBA00022781"/>
    </source>
</evidence>
<keyword evidence="7" id="KW-0139">CF(1)</keyword>
<evidence type="ECO:0000256" key="7">
    <source>
        <dbReference type="HAMAP-Rule" id="MF_01416"/>
    </source>
</evidence>
<name>A0ABT0VFP9_9LACO</name>
<comment type="function">
    <text evidence="7">F(1)F(0) ATP synthase produces ATP from ADP in the presence of a proton or sodium gradient. F-type ATPases consist of two structural domains, F(1) containing the extramembraneous catalytic core and F(0) containing the membrane proton channel, linked together by a central stalk and a peripheral stalk. During catalysis, ATP synthesis in the catalytic domain of F(1) is coupled via a rotary mechanism of the central stalk subunits to proton translocation.</text>
</comment>
<evidence type="ECO:0000313" key="8">
    <source>
        <dbReference type="EMBL" id="MCM2436646.1"/>
    </source>
</evidence>
<dbReference type="NCBIfam" id="TIGR01145">
    <property type="entry name" value="ATP_synt_delta"/>
    <property type="match status" value="1"/>
</dbReference>
<gene>
    <name evidence="7" type="primary">atpH</name>
    <name evidence="8" type="ORF">KAK10_01685</name>
</gene>
<dbReference type="SUPFAM" id="SSF47928">
    <property type="entry name" value="N-terminal domain of the delta subunit of the F1F0-ATP synthase"/>
    <property type="match status" value="1"/>
</dbReference>
<proteinExistence type="inferred from homology"/>
<reference evidence="8" key="1">
    <citation type="submission" date="2021-04" db="EMBL/GenBank/DDBJ databases">
        <title>Taxonomic assessment of Weissella genus.</title>
        <authorList>
            <person name="Fanelli F."/>
            <person name="Chieffi D."/>
            <person name="Dell'Aquila A."/>
            <person name="Gyu-Sung C."/>
            <person name="Franz C.M.A.P."/>
            <person name="Fusco V."/>
        </authorList>
    </citation>
    <scope>NUCLEOTIDE SEQUENCE</scope>
    <source>
        <strain evidence="8">LMG 25373</strain>
    </source>
</reference>
<keyword evidence="3 7" id="KW-0375">Hydrogen ion transport</keyword>
<protein>
    <recommendedName>
        <fullName evidence="7">ATP synthase subunit delta</fullName>
    </recommendedName>
    <alternativeName>
        <fullName evidence="7">ATP synthase F(1) sector subunit delta</fullName>
    </alternativeName>
    <alternativeName>
        <fullName evidence="7">F-type ATPase subunit delta</fullName>
        <shortName evidence="7">F-ATPase subunit delta</shortName>
    </alternativeName>
</protein>
<accession>A0ABT0VFP9</accession>
<dbReference type="Proteomes" id="UP001057481">
    <property type="component" value="Unassembled WGS sequence"/>
</dbReference>
<dbReference type="RefSeq" id="WP_205143096.1">
    <property type="nucleotide sequence ID" value="NZ_JAFBDN010000003.1"/>
</dbReference>
<keyword evidence="9" id="KW-1185">Reference proteome</keyword>
<dbReference type="PRINTS" id="PR00125">
    <property type="entry name" value="ATPASEDELTA"/>
</dbReference>
<comment type="similarity">
    <text evidence="7">Belongs to the ATPase delta chain family.</text>
</comment>
<dbReference type="Gene3D" id="1.10.520.20">
    <property type="entry name" value="N-terminal domain of the delta subunit of the F1F0-ATP synthase"/>
    <property type="match status" value="1"/>
</dbReference>
<comment type="caution">
    <text evidence="8">The sequence shown here is derived from an EMBL/GenBank/DDBJ whole genome shotgun (WGS) entry which is preliminary data.</text>
</comment>
<evidence type="ECO:0000256" key="4">
    <source>
        <dbReference type="ARBA" id="ARBA00023065"/>
    </source>
</evidence>
<evidence type="ECO:0000256" key="2">
    <source>
        <dbReference type="ARBA" id="ARBA00022448"/>
    </source>
</evidence>
<keyword evidence="6 7" id="KW-0066">ATP synthesis</keyword>
<evidence type="ECO:0000256" key="1">
    <source>
        <dbReference type="ARBA" id="ARBA00004370"/>
    </source>
</evidence>
<evidence type="ECO:0000313" key="9">
    <source>
        <dbReference type="Proteomes" id="UP001057481"/>
    </source>
</evidence>
<keyword evidence="7" id="KW-1003">Cell membrane</keyword>
<dbReference type="HAMAP" id="MF_01416">
    <property type="entry name" value="ATP_synth_delta_bact"/>
    <property type="match status" value="1"/>
</dbReference>